<sequence>MTRGERGRVRRRWRRWHEEEAGSSTVETVLVVPVAMLVVAVGVQLALWAVAGEAAQLAADQAAMTASALGASARQGQAVAQRILQRSAVAGHWTVQVVEDGGTVAAEVEGRVASVVPGWFPTVQAVRREPRAHFRPG</sequence>
<protein>
    <submittedName>
        <fullName evidence="3">TadE/TadG family type IV pilus assembly protein</fullName>
    </submittedName>
</protein>
<keyword evidence="1" id="KW-0812">Transmembrane</keyword>
<keyword evidence="4" id="KW-1185">Reference proteome</keyword>
<organism evidence="3 4">
    <name type="scientific">Aciditerrimonas ferrireducens</name>
    <dbReference type="NCBI Taxonomy" id="667306"/>
    <lineage>
        <taxon>Bacteria</taxon>
        <taxon>Bacillati</taxon>
        <taxon>Actinomycetota</taxon>
        <taxon>Acidimicrobiia</taxon>
        <taxon>Acidimicrobiales</taxon>
        <taxon>Acidimicrobiaceae</taxon>
        <taxon>Aciditerrimonas</taxon>
    </lineage>
</organism>
<evidence type="ECO:0000313" key="3">
    <source>
        <dbReference type="EMBL" id="MFC0081781.1"/>
    </source>
</evidence>
<dbReference type="Pfam" id="PF07811">
    <property type="entry name" value="TadE"/>
    <property type="match status" value="1"/>
</dbReference>
<evidence type="ECO:0000313" key="4">
    <source>
        <dbReference type="Proteomes" id="UP001589788"/>
    </source>
</evidence>
<dbReference type="Proteomes" id="UP001589788">
    <property type="component" value="Unassembled WGS sequence"/>
</dbReference>
<keyword evidence="1" id="KW-0472">Membrane</keyword>
<gene>
    <name evidence="3" type="ORF">ACFFRE_06435</name>
</gene>
<dbReference type="EMBL" id="JBHLYQ010000047">
    <property type="protein sequence ID" value="MFC0081781.1"/>
    <property type="molecule type" value="Genomic_DNA"/>
</dbReference>
<proteinExistence type="predicted"/>
<comment type="caution">
    <text evidence="3">The sequence shown here is derived from an EMBL/GenBank/DDBJ whole genome shotgun (WGS) entry which is preliminary data.</text>
</comment>
<name>A0ABV6C262_9ACTN</name>
<accession>A0ABV6C262</accession>
<evidence type="ECO:0000256" key="1">
    <source>
        <dbReference type="SAM" id="Phobius"/>
    </source>
</evidence>
<evidence type="ECO:0000259" key="2">
    <source>
        <dbReference type="Pfam" id="PF07811"/>
    </source>
</evidence>
<reference evidence="3 4" key="1">
    <citation type="submission" date="2024-09" db="EMBL/GenBank/DDBJ databases">
        <authorList>
            <person name="Sun Q."/>
            <person name="Mori K."/>
        </authorList>
    </citation>
    <scope>NUCLEOTIDE SEQUENCE [LARGE SCALE GENOMIC DNA]</scope>
    <source>
        <strain evidence="3 4">JCM 15389</strain>
    </source>
</reference>
<feature type="domain" description="TadE-like" evidence="2">
    <location>
        <begin position="22"/>
        <end position="63"/>
    </location>
</feature>
<keyword evidence="1" id="KW-1133">Transmembrane helix</keyword>
<dbReference type="InterPro" id="IPR012495">
    <property type="entry name" value="TadE-like_dom"/>
</dbReference>
<feature type="transmembrane region" description="Helical" evidence="1">
    <location>
        <begin position="21"/>
        <end position="51"/>
    </location>
</feature>